<dbReference type="PANTHER" id="PTHR21066">
    <property type="entry name" value="ODORANT-BINDING PROTEIN 59A-RELATED"/>
    <property type="match status" value="1"/>
</dbReference>
<evidence type="ECO:0000256" key="2">
    <source>
        <dbReference type="ARBA" id="ARBA00008098"/>
    </source>
</evidence>
<sequence>MIAQRSFLHCLCIIATLTESRALAENGVQQGSDLSRVRVRRQADNTTTTTATTTTATTTTTTTPTTTTYTTTTTITTSTTTTKPTTTTTAVKSTTKSKSEQYAKVPCSGVNPKLLTSCCESPIADFFTDAQKLNCSEKKKRPLLFSATREYMLSKFQDKKTGLIDFSTKRFAAQIGPRAALAQCLFQETKLMDDSGNIDEEALVSFMTENLDESWQTLISDAITNCKSEVEAVQTNTMDVVIKPRVTKTSSTMPFIYLQCVIRRANANCPASLQKTNGACKRVFSVMGRCSVQEKSSGKAARSARRSNKAKKSKFERPPGHWGPVLKTDLKSSSTNLDTAS</sequence>
<dbReference type="GO" id="GO:0005549">
    <property type="term" value="F:odorant binding"/>
    <property type="evidence" value="ECO:0007669"/>
    <property type="project" value="InterPro"/>
</dbReference>
<dbReference type="PANTHER" id="PTHR21066:SF9">
    <property type="entry name" value="ODORANT-BINDING PROTEIN 59A"/>
    <property type="match status" value="1"/>
</dbReference>
<dbReference type="InterPro" id="IPR006170">
    <property type="entry name" value="PBP/GOBP"/>
</dbReference>
<feature type="compositionally biased region" description="Polar residues" evidence="4">
    <location>
        <begin position="331"/>
        <end position="341"/>
    </location>
</feature>
<evidence type="ECO:0000256" key="5">
    <source>
        <dbReference type="SAM" id="SignalP"/>
    </source>
</evidence>
<comment type="similarity">
    <text evidence="2">Belongs to the PBP/GOBP family.</text>
</comment>
<feature type="signal peptide" evidence="5">
    <location>
        <begin position="1"/>
        <end position="24"/>
    </location>
</feature>
<name>A0A8S1D7X4_9INSE</name>
<evidence type="ECO:0000313" key="7">
    <source>
        <dbReference type="Proteomes" id="UP000494165"/>
    </source>
</evidence>
<dbReference type="EMBL" id="CADEPI010000127">
    <property type="protein sequence ID" value="CAB3376325.1"/>
    <property type="molecule type" value="Genomic_DNA"/>
</dbReference>
<evidence type="ECO:0000313" key="6">
    <source>
        <dbReference type="EMBL" id="CAB3376325.1"/>
    </source>
</evidence>
<feature type="region of interest" description="Disordered" evidence="4">
    <location>
        <begin position="40"/>
        <end position="64"/>
    </location>
</feature>
<reference evidence="6 7" key="1">
    <citation type="submission" date="2020-04" db="EMBL/GenBank/DDBJ databases">
        <authorList>
            <person name="Alioto T."/>
            <person name="Alioto T."/>
            <person name="Gomez Garrido J."/>
        </authorList>
    </citation>
    <scope>NUCLEOTIDE SEQUENCE [LARGE SCALE GENOMIC DNA]</scope>
</reference>
<evidence type="ECO:0000256" key="3">
    <source>
        <dbReference type="ARBA" id="ARBA00022525"/>
    </source>
</evidence>
<accession>A0A8S1D7X4</accession>
<feature type="compositionally biased region" description="Low complexity" evidence="4">
    <location>
        <begin position="46"/>
        <end position="64"/>
    </location>
</feature>
<feature type="region of interest" description="Disordered" evidence="4">
    <location>
        <begin position="295"/>
        <end position="341"/>
    </location>
</feature>
<feature type="compositionally biased region" description="Basic residues" evidence="4">
    <location>
        <begin position="302"/>
        <end position="312"/>
    </location>
</feature>
<dbReference type="Proteomes" id="UP000494165">
    <property type="component" value="Unassembled WGS sequence"/>
</dbReference>
<gene>
    <name evidence="6" type="ORF">CLODIP_2_CD03726</name>
</gene>
<dbReference type="AlphaFoldDB" id="A0A8S1D7X4"/>
<comment type="caution">
    <text evidence="6">The sequence shown here is derived from an EMBL/GenBank/DDBJ whole genome shotgun (WGS) entry which is preliminary data.</text>
</comment>
<feature type="chain" id="PRO_5035835370" evidence="5">
    <location>
        <begin position="25"/>
        <end position="341"/>
    </location>
</feature>
<dbReference type="SUPFAM" id="SSF47565">
    <property type="entry name" value="Insect pheromone/odorant-binding proteins"/>
    <property type="match status" value="1"/>
</dbReference>
<organism evidence="6 7">
    <name type="scientific">Cloeon dipterum</name>
    <dbReference type="NCBI Taxonomy" id="197152"/>
    <lineage>
        <taxon>Eukaryota</taxon>
        <taxon>Metazoa</taxon>
        <taxon>Ecdysozoa</taxon>
        <taxon>Arthropoda</taxon>
        <taxon>Hexapoda</taxon>
        <taxon>Insecta</taxon>
        <taxon>Pterygota</taxon>
        <taxon>Palaeoptera</taxon>
        <taxon>Ephemeroptera</taxon>
        <taxon>Pisciforma</taxon>
        <taxon>Baetidae</taxon>
        <taxon>Cloeon</taxon>
    </lineage>
</organism>
<evidence type="ECO:0000256" key="4">
    <source>
        <dbReference type="SAM" id="MobiDB-lite"/>
    </source>
</evidence>
<dbReference type="InterPro" id="IPR052295">
    <property type="entry name" value="Odorant-binding_protein"/>
</dbReference>
<dbReference type="GO" id="GO:0005576">
    <property type="term" value="C:extracellular region"/>
    <property type="evidence" value="ECO:0007669"/>
    <property type="project" value="UniProtKB-SubCell"/>
</dbReference>
<comment type="subcellular location">
    <subcellularLocation>
        <location evidence="1">Secreted</location>
    </subcellularLocation>
</comment>
<dbReference type="Gene3D" id="1.10.238.270">
    <property type="match status" value="1"/>
</dbReference>
<dbReference type="InterPro" id="IPR036728">
    <property type="entry name" value="PBP_GOBP_sf"/>
</dbReference>
<keyword evidence="7" id="KW-1185">Reference proteome</keyword>
<keyword evidence="3" id="KW-0964">Secreted</keyword>
<protein>
    <submittedName>
        <fullName evidence="6">Uncharacterized protein</fullName>
    </submittedName>
</protein>
<evidence type="ECO:0000256" key="1">
    <source>
        <dbReference type="ARBA" id="ARBA00004613"/>
    </source>
</evidence>
<dbReference type="OrthoDB" id="7730192at2759"/>
<dbReference type="Pfam" id="PF01395">
    <property type="entry name" value="PBP_GOBP"/>
    <property type="match status" value="1"/>
</dbReference>
<keyword evidence="5" id="KW-0732">Signal</keyword>
<proteinExistence type="inferred from homology"/>